<sequence>MILQRIASAVGTCLLTVVIAGGGTFIVIELPLKSGQIRRHGLGVVTSAAVRLGSATAGNCTHPSRVVHLCIHPLQGPMHHFTTTKACIIESASRRMLCFA</sequence>
<dbReference type="GeneID" id="25265403"/>
<keyword evidence="1" id="KW-0812">Transmembrane</keyword>
<proteinExistence type="predicted"/>
<dbReference type="AlphaFoldDB" id="A0A066VAA6"/>
<name>A0A066VAA6_TILAU</name>
<gene>
    <name evidence="2" type="ORF">K437DRAFT_259896</name>
</gene>
<keyword evidence="1" id="KW-1133">Transmembrane helix</keyword>
<protein>
    <submittedName>
        <fullName evidence="2">Uncharacterized protein</fullName>
    </submittedName>
</protein>
<feature type="transmembrane region" description="Helical" evidence="1">
    <location>
        <begin position="6"/>
        <end position="28"/>
    </location>
</feature>
<dbReference type="HOGENOM" id="CLU_2308008_0_0_1"/>
<organism evidence="2 3">
    <name type="scientific">Tilletiaria anomala (strain ATCC 24038 / CBS 436.72 / UBC 951)</name>
    <dbReference type="NCBI Taxonomy" id="1037660"/>
    <lineage>
        <taxon>Eukaryota</taxon>
        <taxon>Fungi</taxon>
        <taxon>Dikarya</taxon>
        <taxon>Basidiomycota</taxon>
        <taxon>Ustilaginomycotina</taxon>
        <taxon>Exobasidiomycetes</taxon>
        <taxon>Georgefischeriales</taxon>
        <taxon>Tilletiariaceae</taxon>
        <taxon>Tilletiaria</taxon>
    </lineage>
</organism>
<evidence type="ECO:0000256" key="1">
    <source>
        <dbReference type="SAM" id="Phobius"/>
    </source>
</evidence>
<dbReference type="RefSeq" id="XP_013240288.1">
    <property type="nucleotide sequence ID" value="XM_013384834.1"/>
</dbReference>
<evidence type="ECO:0000313" key="3">
    <source>
        <dbReference type="Proteomes" id="UP000027361"/>
    </source>
</evidence>
<reference evidence="2 3" key="1">
    <citation type="submission" date="2014-05" db="EMBL/GenBank/DDBJ databases">
        <title>Draft genome sequence of a rare smut relative, Tilletiaria anomala UBC 951.</title>
        <authorList>
            <consortium name="DOE Joint Genome Institute"/>
            <person name="Toome M."/>
            <person name="Kuo A."/>
            <person name="Henrissat B."/>
            <person name="Lipzen A."/>
            <person name="Tritt A."/>
            <person name="Yoshinaga Y."/>
            <person name="Zane M."/>
            <person name="Barry K."/>
            <person name="Grigoriev I.V."/>
            <person name="Spatafora J.W."/>
            <person name="Aimea M.C."/>
        </authorList>
    </citation>
    <scope>NUCLEOTIDE SEQUENCE [LARGE SCALE GENOMIC DNA]</scope>
    <source>
        <strain evidence="2 3">UBC 951</strain>
    </source>
</reference>
<dbReference type="EMBL" id="JMSN01000146">
    <property type="protein sequence ID" value="KDN37223.1"/>
    <property type="molecule type" value="Genomic_DNA"/>
</dbReference>
<dbReference type="Proteomes" id="UP000027361">
    <property type="component" value="Unassembled WGS sequence"/>
</dbReference>
<keyword evidence="3" id="KW-1185">Reference proteome</keyword>
<comment type="caution">
    <text evidence="2">The sequence shown here is derived from an EMBL/GenBank/DDBJ whole genome shotgun (WGS) entry which is preliminary data.</text>
</comment>
<evidence type="ECO:0000313" key="2">
    <source>
        <dbReference type="EMBL" id="KDN37223.1"/>
    </source>
</evidence>
<keyword evidence="1" id="KW-0472">Membrane</keyword>
<dbReference type="InParanoid" id="A0A066VAA6"/>
<accession>A0A066VAA6</accession>